<protein>
    <submittedName>
        <fullName evidence="2">Uncharacterized protein</fullName>
    </submittedName>
</protein>
<accession>A0A166EYK6</accession>
<evidence type="ECO:0000313" key="2">
    <source>
        <dbReference type="EMBL" id="KZT40089.1"/>
    </source>
</evidence>
<dbReference type="AlphaFoldDB" id="A0A166EYK6"/>
<reference evidence="2 3" key="1">
    <citation type="journal article" date="2016" name="Mol. Biol. Evol.">
        <title>Comparative Genomics of Early-Diverging Mushroom-Forming Fungi Provides Insights into the Origins of Lignocellulose Decay Capabilities.</title>
        <authorList>
            <person name="Nagy L.G."/>
            <person name="Riley R."/>
            <person name="Tritt A."/>
            <person name="Adam C."/>
            <person name="Daum C."/>
            <person name="Floudas D."/>
            <person name="Sun H."/>
            <person name="Yadav J.S."/>
            <person name="Pangilinan J."/>
            <person name="Larsson K.H."/>
            <person name="Matsuura K."/>
            <person name="Barry K."/>
            <person name="Labutti K."/>
            <person name="Kuo R."/>
            <person name="Ohm R.A."/>
            <person name="Bhattacharya S.S."/>
            <person name="Shirouzu T."/>
            <person name="Yoshinaga Y."/>
            <person name="Martin F.M."/>
            <person name="Grigoriev I.V."/>
            <person name="Hibbett D.S."/>
        </authorList>
    </citation>
    <scope>NUCLEOTIDE SEQUENCE [LARGE SCALE GENOMIC DNA]</scope>
    <source>
        <strain evidence="2 3">HHB10207 ss-3</strain>
    </source>
</reference>
<evidence type="ECO:0000256" key="1">
    <source>
        <dbReference type="SAM" id="MobiDB-lite"/>
    </source>
</evidence>
<evidence type="ECO:0000313" key="3">
    <source>
        <dbReference type="Proteomes" id="UP000076798"/>
    </source>
</evidence>
<proteinExistence type="predicted"/>
<feature type="region of interest" description="Disordered" evidence="1">
    <location>
        <begin position="59"/>
        <end position="117"/>
    </location>
</feature>
<keyword evidence="3" id="KW-1185">Reference proteome</keyword>
<organism evidence="2 3">
    <name type="scientific">Sistotremastrum suecicum HHB10207 ss-3</name>
    <dbReference type="NCBI Taxonomy" id="1314776"/>
    <lineage>
        <taxon>Eukaryota</taxon>
        <taxon>Fungi</taxon>
        <taxon>Dikarya</taxon>
        <taxon>Basidiomycota</taxon>
        <taxon>Agaricomycotina</taxon>
        <taxon>Agaricomycetes</taxon>
        <taxon>Sistotremastrales</taxon>
        <taxon>Sistotremastraceae</taxon>
        <taxon>Sistotremastrum</taxon>
    </lineage>
</organism>
<gene>
    <name evidence="2" type="ORF">SISSUDRAFT_1060596</name>
</gene>
<dbReference type="EMBL" id="KV428037">
    <property type="protein sequence ID" value="KZT40089.1"/>
    <property type="molecule type" value="Genomic_DNA"/>
</dbReference>
<sequence length="242" mass="27701">MPLDLSQSIPEYEPFLTQLENVHLPQSHLYHQQLYNHFPSSHPVIDTPHQTYYAYPDPKAIAQNTSDPPTPPFDPIQVPLPPSPTTPTTPAPSARPPSAIKSYKPTPTSKSGRTRKPWHHALEREIFTEEEIQNISVNHRRTIYLSSLEKRVEGMHKQLSAAHKYPVPSSKLEPWCTLKTKASRMVTAGIQRDLTNMRTEYLELERKNWYLQHPGATQQEIDAYRQHSIDSFITPLATSRAL</sequence>
<name>A0A166EYK6_9AGAM</name>
<dbReference type="OrthoDB" id="3245901at2759"/>
<feature type="compositionally biased region" description="Pro residues" evidence="1">
    <location>
        <begin position="68"/>
        <end position="95"/>
    </location>
</feature>
<dbReference type="Proteomes" id="UP000076798">
    <property type="component" value="Unassembled WGS sequence"/>
</dbReference>